<feature type="region of interest" description="Disordered" evidence="1">
    <location>
        <begin position="130"/>
        <end position="149"/>
    </location>
</feature>
<dbReference type="AlphaFoldDB" id="A0A1I3YSY6"/>
<dbReference type="Proteomes" id="UP000198928">
    <property type="component" value="Unassembled WGS sequence"/>
</dbReference>
<evidence type="ECO:0000313" key="2">
    <source>
        <dbReference type="EMBL" id="SFK34870.1"/>
    </source>
</evidence>
<evidence type="ECO:0000256" key="1">
    <source>
        <dbReference type="SAM" id="MobiDB-lite"/>
    </source>
</evidence>
<proteinExistence type="predicted"/>
<dbReference type="OrthoDB" id="7472701at2"/>
<reference evidence="3" key="1">
    <citation type="submission" date="2016-10" db="EMBL/GenBank/DDBJ databases">
        <authorList>
            <person name="Varghese N."/>
            <person name="Submissions S."/>
        </authorList>
    </citation>
    <scope>NUCLEOTIDE SEQUENCE [LARGE SCALE GENOMIC DNA]</scope>
    <source>
        <strain evidence="3">PL19</strain>
    </source>
</reference>
<dbReference type="RefSeq" id="WP_093849079.1">
    <property type="nucleotide sequence ID" value="NZ_FOSG01000005.1"/>
</dbReference>
<gene>
    <name evidence="2" type="ORF">SAMN05192584_105186</name>
</gene>
<sequence length="149" mass="16577">MTGPTDGDLQDQVSPKTAAALRTAMTRLFEGRPLRTDGRLTKENLYKEAQVSRATMNRAHAILAEWDAHIAAHGKVTRSEAKRDAAIAELKKRLAKKTQDCTLLERKLKAAHTAIAALYHDNEALRQQFNSDASKNVAPIRPLGPNRRR</sequence>
<organism evidence="2 3">
    <name type="scientific">Streptomyces pini</name>
    <dbReference type="NCBI Taxonomy" id="1520580"/>
    <lineage>
        <taxon>Bacteria</taxon>
        <taxon>Bacillati</taxon>
        <taxon>Actinomycetota</taxon>
        <taxon>Actinomycetes</taxon>
        <taxon>Kitasatosporales</taxon>
        <taxon>Streptomycetaceae</taxon>
        <taxon>Streptomyces</taxon>
    </lineage>
</organism>
<keyword evidence="3" id="KW-1185">Reference proteome</keyword>
<protein>
    <submittedName>
        <fullName evidence="2">Uncharacterized protein</fullName>
    </submittedName>
</protein>
<accession>A0A1I3YSY6</accession>
<evidence type="ECO:0000313" key="3">
    <source>
        <dbReference type="Proteomes" id="UP000198928"/>
    </source>
</evidence>
<name>A0A1I3YSY6_9ACTN</name>
<dbReference type="EMBL" id="FOSG01000005">
    <property type="protein sequence ID" value="SFK34870.1"/>
    <property type="molecule type" value="Genomic_DNA"/>
</dbReference>